<evidence type="ECO:0000313" key="1">
    <source>
        <dbReference type="EMBL" id="KKK52415.1"/>
    </source>
</evidence>
<dbReference type="AlphaFoldDB" id="A0A0F8WVI8"/>
<organism evidence="1">
    <name type="scientific">marine sediment metagenome</name>
    <dbReference type="NCBI Taxonomy" id="412755"/>
    <lineage>
        <taxon>unclassified sequences</taxon>
        <taxon>metagenomes</taxon>
        <taxon>ecological metagenomes</taxon>
    </lineage>
</organism>
<sequence length="52" mass="5746">MGGGSGGSTMSEKKRRLPLTVKERRAIHVWAKALKEKLIALVIRRDSQGGDR</sequence>
<accession>A0A0F8WVI8</accession>
<reference evidence="1" key="1">
    <citation type="journal article" date="2015" name="Nature">
        <title>Complex archaea that bridge the gap between prokaryotes and eukaryotes.</title>
        <authorList>
            <person name="Spang A."/>
            <person name="Saw J.H."/>
            <person name="Jorgensen S.L."/>
            <person name="Zaremba-Niedzwiedzka K."/>
            <person name="Martijn J."/>
            <person name="Lind A.E."/>
            <person name="van Eijk R."/>
            <person name="Schleper C."/>
            <person name="Guy L."/>
            <person name="Ettema T.J."/>
        </authorList>
    </citation>
    <scope>NUCLEOTIDE SEQUENCE</scope>
</reference>
<comment type="caution">
    <text evidence="1">The sequence shown here is derived from an EMBL/GenBank/DDBJ whole genome shotgun (WGS) entry which is preliminary data.</text>
</comment>
<dbReference type="EMBL" id="LAZR01067025">
    <property type="protein sequence ID" value="KKK52415.1"/>
    <property type="molecule type" value="Genomic_DNA"/>
</dbReference>
<proteinExistence type="predicted"/>
<protein>
    <submittedName>
        <fullName evidence="1">Uncharacterized protein</fullName>
    </submittedName>
</protein>
<name>A0A0F8WVI8_9ZZZZ</name>
<gene>
    <name evidence="1" type="ORF">LCGC14_3105170</name>
</gene>